<keyword evidence="11" id="KW-1185">Reference proteome</keyword>
<evidence type="ECO:0000256" key="5">
    <source>
        <dbReference type="ARBA" id="ARBA00023157"/>
    </source>
</evidence>
<keyword evidence="6 7" id="KW-0676">Redox-active center</keyword>
<evidence type="ECO:0000313" key="10">
    <source>
        <dbReference type="EMBL" id="KHN70253.1"/>
    </source>
</evidence>
<evidence type="ECO:0000256" key="4">
    <source>
        <dbReference type="ARBA" id="ARBA00023002"/>
    </source>
</evidence>
<keyword evidence="2 7" id="KW-0285">Flavoprotein</keyword>
<keyword evidence="5" id="KW-1015">Disulfide bond</keyword>
<evidence type="ECO:0000256" key="7">
    <source>
        <dbReference type="RuleBase" id="RU003880"/>
    </source>
</evidence>
<dbReference type="HOGENOM" id="CLU_031864_5_1_1"/>
<dbReference type="PRINTS" id="PR00469">
    <property type="entry name" value="PNDRDTASEII"/>
</dbReference>
<comment type="catalytic activity">
    <reaction evidence="7">
        <text>[thioredoxin]-dithiol + NADP(+) = [thioredoxin]-disulfide + NADPH + H(+)</text>
        <dbReference type="Rhea" id="RHEA:20345"/>
        <dbReference type="Rhea" id="RHEA-COMP:10698"/>
        <dbReference type="Rhea" id="RHEA-COMP:10700"/>
        <dbReference type="ChEBI" id="CHEBI:15378"/>
        <dbReference type="ChEBI" id="CHEBI:29950"/>
        <dbReference type="ChEBI" id="CHEBI:50058"/>
        <dbReference type="ChEBI" id="CHEBI:57783"/>
        <dbReference type="ChEBI" id="CHEBI:58349"/>
        <dbReference type="EC" id="1.8.1.9"/>
    </reaction>
</comment>
<protein>
    <recommendedName>
        <fullName evidence="7">Thioredoxin reductase</fullName>
        <ecNumber evidence="7">1.8.1.9</ecNumber>
    </recommendedName>
</protein>
<keyword evidence="4 7" id="KW-0560">Oxidoreductase</keyword>
<evidence type="ECO:0000256" key="8">
    <source>
        <dbReference type="RuleBase" id="RU003881"/>
    </source>
</evidence>
<dbReference type="InterPro" id="IPR005982">
    <property type="entry name" value="Thioredox_Rdtase"/>
</dbReference>
<accession>A0A0B2ULS7</accession>
<dbReference type="PROSITE" id="PS00573">
    <property type="entry name" value="PYRIDINE_REDOX_2"/>
    <property type="match status" value="1"/>
</dbReference>
<dbReference type="AlphaFoldDB" id="A0A0B2ULS7"/>
<dbReference type="InterPro" id="IPR050097">
    <property type="entry name" value="Ferredoxin-NADP_redctase_2"/>
</dbReference>
<name>A0A0B2ULS7_9MICR</name>
<dbReference type="SUPFAM" id="SSF51905">
    <property type="entry name" value="FAD/NAD(P)-binding domain"/>
    <property type="match status" value="1"/>
</dbReference>
<dbReference type="GeneID" id="26261185"/>
<evidence type="ECO:0000256" key="3">
    <source>
        <dbReference type="ARBA" id="ARBA00022827"/>
    </source>
</evidence>
<sequence length="310" mass="33850">MEDIIIIGSGPAAYSAALYTMDRKPVLYEGRLVGNNGPGGQLTTTTAVDNYPGFPDGTNGPRMMELMKEQALSRGLRIVEETVSEIRRIGDEFIVVSEFGEERLTRSVIVATGASARRLFVTGTGDDEFWQRGVSSCAVCDGFAYVNKVVCVIGGGDAAMEEALYLASIAKKVYVIHRRNEFRARWDMVEKARKAKNVEFLIPYVLERVSGTSVVERIHIRNTQTGEENSMEMDGVFFGIGHDPNTGFLSGSGVELEEDGYIATRDGVFTSVKGIFAAGDVCDKKYRQAVTAACSGAESGIRVNEYLDME</sequence>
<dbReference type="NCBIfam" id="TIGR01292">
    <property type="entry name" value="TRX_reduct"/>
    <property type="match status" value="1"/>
</dbReference>
<dbReference type="GO" id="GO:0019430">
    <property type="term" value="P:removal of superoxide radicals"/>
    <property type="evidence" value="ECO:0007669"/>
    <property type="project" value="UniProtKB-UniRule"/>
</dbReference>
<keyword evidence="3 7" id="KW-0274">FAD</keyword>
<evidence type="ECO:0000313" key="11">
    <source>
        <dbReference type="Proteomes" id="UP000031056"/>
    </source>
</evidence>
<proteinExistence type="inferred from homology"/>
<dbReference type="OrthoDB" id="371245at2759"/>
<reference evidence="10 11" key="1">
    <citation type="journal article" date="2014" name="MBio">
        <title>The Ordospora colligata genome; evolution of extreme reduction in microsporidia and host-to-parasite horizontal gene transfer.</title>
        <authorList>
            <person name="Pombert J.-F."/>
            <person name="Haag K.L."/>
            <person name="Beidas S."/>
            <person name="Ebert D."/>
            <person name="Keeling P.J."/>
        </authorList>
    </citation>
    <scope>NUCLEOTIDE SEQUENCE [LARGE SCALE GENOMIC DNA]</scope>
    <source>
        <strain evidence="10 11">OC4</strain>
    </source>
</reference>
<dbReference type="Pfam" id="PF07992">
    <property type="entry name" value="Pyr_redox_2"/>
    <property type="match status" value="1"/>
</dbReference>
<dbReference type="Proteomes" id="UP000031056">
    <property type="component" value="Unassembled WGS sequence"/>
</dbReference>
<dbReference type="VEuPathDB" id="MicrosporidiaDB:M896_020900"/>
<dbReference type="Gene3D" id="3.50.50.60">
    <property type="entry name" value="FAD/NAD(P)-binding domain"/>
    <property type="match status" value="2"/>
</dbReference>
<dbReference type="EMBL" id="JOKQ01000002">
    <property type="protein sequence ID" value="KHN70253.1"/>
    <property type="molecule type" value="Genomic_DNA"/>
</dbReference>
<dbReference type="PANTHER" id="PTHR48105">
    <property type="entry name" value="THIOREDOXIN REDUCTASE 1-RELATED-RELATED"/>
    <property type="match status" value="1"/>
</dbReference>
<evidence type="ECO:0000256" key="1">
    <source>
        <dbReference type="ARBA" id="ARBA00009333"/>
    </source>
</evidence>
<dbReference type="GO" id="GO:0004791">
    <property type="term" value="F:thioredoxin-disulfide reductase (NADPH) activity"/>
    <property type="evidence" value="ECO:0007669"/>
    <property type="project" value="UniProtKB-UniRule"/>
</dbReference>
<dbReference type="InterPro" id="IPR008255">
    <property type="entry name" value="Pyr_nucl-diS_OxRdtase_2_AS"/>
</dbReference>
<comment type="similarity">
    <text evidence="1 7">Belongs to the class-II pyridine nucleotide-disulfide oxidoreductase family.</text>
</comment>
<comment type="cofactor">
    <cofactor evidence="8">
        <name>FAD</name>
        <dbReference type="ChEBI" id="CHEBI:57692"/>
    </cofactor>
    <text evidence="8">Binds 1 FAD per subunit.</text>
</comment>
<comment type="caution">
    <text evidence="10">The sequence shown here is derived from an EMBL/GenBank/DDBJ whole genome shotgun (WGS) entry which is preliminary data.</text>
</comment>
<evidence type="ECO:0000259" key="9">
    <source>
        <dbReference type="Pfam" id="PF07992"/>
    </source>
</evidence>
<dbReference type="FunCoup" id="A0A0B2ULS7">
    <property type="interactions" value="49"/>
</dbReference>
<dbReference type="STRING" id="1354746.A0A0B2ULS7"/>
<organism evidence="10 11">
    <name type="scientific">Ordospora colligata OC4</name>
    <dbReference type="NCBI Taxonomy" id="1354746"/>
    <lineage>
        <taxon>Eukaryota</taxon>
        <taxon>Fungi</taxon>
        <taxon>Fungi incertae sedis</taxon>
        <taxon>Microsporidia</taxon>
        <taxon>Ordosporidae</taxon>
        <taxon>Ordospora</taxon>
    </lineage>
</organism>
<dbReference type="InterPro" id="IPR036188">
    <property type="entry name" value="FAD/NAD-bd_sf"/>
</dbReference>
<dbReference type="PRINTS" id="PR00368">
    <property type="entry name" value="FADPNR"/>
</dbReference>
<comment type="subunit">
    <text evidence="7">Homodimer.</text>
</comment>
<dbReference type="GO" id="GO:0005737">
    <property type="term" value="C:cytoplasm"/>
    <property type="evidence" value="ECO:0007669"/>
    <property type="project" value="InterPro"/>
</dbReference>
<dbReference type="EC" id="1.8.1.9" evidence="7"/>
<dbReference type="RefSeq" id="XP_014564295.1">
    <property type="nucleotide sequence ID" value="XM_014708809.1"/>
</dbReference>
<evidence type="ECO:0000256" key="2">
    <source>
        <dbReference type="ARBA" id="ARBA00022630"/>
    </source>
</evidence>
<dbReference type="InParanoid" id="A0A0B2ULS7"/>
<dbReference type="InterPro" id="IPR023753">
    <property type="entry name" value="FAD/NAD-binding_dom"/>
</dbReference>
<keyword evidence="8" id="KW-0521">NADP</keyword>
<gene>
    <name evidence="10" type="ORF">M896_020900</name>
</gene>
<feature type="domain" description="FAD/NAD(P)-binding" evidence="9">
    <location>
        <begin position="3"/>
        <end position="294"/>
    </location>
</feature>
<evidence type="ECO:0000256" key="6">
    <source>
        <dbReference type="ARBA" id="ARBA00023284"/>
    </source>
</evidence>